<keyword evidence="6" id="KW-0472">Membrane</keyword>
<dbReference type="Proteomes" id="UP000002015">
    <property type="component" value="Chromosome"/>
</dbReference>
<dbReference type="GO" id="GO:0030246">
    <property type="term" value="F:carbohydrate binding"/>
    <property type="evidence" value="ECO:0007669"/>
    <property type="project" value="InterPro"/>
</dbReference>
<dbReference type="Gene3D" id="2.60.40.1120">
    <property type="entry name" value="Carboxypeptidase-like, regulatory domain"/>
    <property type="match status" value="1"/>
</dbReference>
<evidence type="ECO:0000256" key="3">
    <source>
        <dbReference type="ARBA" id="ARBA00022452"/>
    </source>
</evidence>
<keyword evidence="7" id="KW-0998">Cell outer membrane</keyword>
<evidence type="ECO:0000259" key="9">
    <source>
        <dbReference type="Pfam" id="PF00593"/>
    </source>
</evidence>
<dbReference type="OrthoDB" id="9768147at2"/>
<feature type="chain" id="PRO_5002722536" evidence="8">
    <location>
        <begin position="35"/>
        <end position="994"/>
    </location>
</feature>
<evidence type="ECO:0000256" key="8">
    <source>
        <dbReference type="SAM" id="SignalP"/>
    </source>
</evidence>
<evidence type="ECO:0000256" key="2">
    <source>
        <dbReference type="ARBA" id="ARBA00022448"/>
    </source>
</evidence>
<keyword evidence="11" id="KW-1185">Reference proteome</keyword>
<dbReference type="GO" id="GO:0015344">
    <property type="term" value="F:siderophore uptake transmembrane transporter activity"/>
    <property type="evidence" value="ECO:0007669"/>
    <property type="project" value="TreeGrafter"/>
</dbReference>
<proteinExistence type="predicted"/>
<dbReference type="eggNOG" id="COG4771">
    <property type="taxonomic scope" value="Bacteria"/>
</dbReference>
<dbReference type="PANTHER" id="PTHR30069">
    <property type="entry name" value="TONB-DEPENDENT OUTER MEMBRANE RECEPTOR"/>
    <property type="match status" value="1"/>
</dbReference>
<keyword evidence="3" id="KW-1134">Transmembrane beta strand</keyword>
<feature type="domain" description="TonB-dependent receptor-like beta-barrel" evidence="9">
    <location>
        <begin position="387"/>
        <end position="691"/>
    </location>
</feature>
<dbReference type="STRING" id="425104.Ssed_4107"/>
<evidence type="ECO:0000313" key="11">
    <source>
        <dbReference type="Proteomes" id="UP000002015"/>
    </source>
</evidence>
<evidence type="ECO:0000256" key="6">
    <source>
        <dbReference type="ARBA" id="ARBA00023136"/>
    </source>
</evidence>
<evidence type="ECO:0000256" key="4">
    <source>
        <dbReference type="ARBA" id="ARBA00022692"/>
    </source>
</evidence>
<dbReference type="EMBL" id="CP000821">
    <property type="protein sequence ID" value="ABV38711.1"/>
    <property type="molecule type" value="Genomic_DNA"/>
</dbReference>
<dbReference type="AlphaFoldDB" id="A8G0T8"/>
<evidence type="ECO:0000256" key="5">
    <source>
        <dbReference type="ARBA" id="ARBA00023077"/>
    </source>
</evidence>
<evidence type="ECO:0000256" key="7">
    <source>
        <dbReference type="ARBA" id="ARBA00023237"/>
    </source>
</evidence>
<evidence type="ECO:0000256" key="1">
    <source>
        <dbReference type="ARBA" id="ARBA00004571"/>
    </source>
</evidence>
<keyword evidence="4" id="KW-0812">Transmembrane</keyword>
<dbReference type="RefSeq" id="WP_012144441.1">
    <property type="nucleotide sequence ID" value="NC_009831.1"/>
</dbReference>
<dbReference type="SUPFAM" id="SSF49452">
    <property type="entry name" value="Starch-binding domain-like"/>
    <property type="match status" value="1"/>
</dbReference>
<dbReference type="Gene3D" id="2.40.170.20">
    <property type="entry name" value="TonB-dependent receptor, beta-barrel domain"/>
    <property type="match status" value="1"/>
</dbReference>
<dbReference type="HOGENOM" id="CLU_006298_3_0_6"/>
<dbReference type="Pfam" id="PF00593">
    <property type="entry name" value="TonB_dep_Rec_b-barrel"/>
    <property type="match status" value="1"/>
</dbReference>
<dbReference type="InterPro" id="IPR039426">
    <property type="entry name" value="TonB-dep_rcpt-like"/>
</dbReference>
<evidence type="ECO:0000313" key="10">
    <source>
        <dbReference type="EMBL" id="ABV38711.1"/>
    </source>
</evidence>
<name>A8G0T8_SHESH</name>
<keyword evidence="8" id="KW-0732">Signal</keyword>
<feature type="signal peptide" evidence="8">
    <location>
        <begin position="1"/>
        <end position="34"/>
    </location>
</feature>
<dbReference type="KEGG" id="sse:Ssed_4107"/>
<dbReference type="GO" id="GO:0044718">
    <property type="term" value="P:siderophore transmembrane transport"/>
    <property type="evidence" value="ECO:0007669"/>
    <property type="project" value="TreeGrafter"/>
</dbReference>
<keyword evidence="5" id="KW-0798">TonB box</keyword>
<dbReference type="SUPFAM" id="SSF56935">
    <property type="entry name" value="Porins"/>
    <property type="match status" value="1"/>
</dbReference>
<gene>
    <name evidence="10" type="ordered locus">Ssed_4107</name>
</gene>
<dbReference type="InterPro" id="IPR036942">
    <property type="entry name" value="Beta-barrel_TonB_sf"/>
</dbReference>
<organism evidence="10 11">
    <name type="scientific">Shewanella sediminis (strain HAW-EB3)</name>
    <dbReference type="NCBI Taxonomy" id="425104"/>
    <lineage>
        <taxon>Bacteria</taxon>
        <taxon>Pseudomonadati</taxon>
        <taxon>Pseudomonadota</taxon>
        <taxon>Gammaproteobacteria</taxon>
        <taxon>Alteromonadales</taxon>
        <taxon>Shewanellaceae</taxon>
        <taxon>Shewanella</taxon>
    </lineage>
</organism>
<dbReference type="InterPro" id="IPR037066">
    <property type="entry name" value="Plug_dom_sf"/>
</dbReference>
<protein>
    <submittedName>
        <fullName evidence="10">Putative oar protein</fullName>
    </submittedName>
</protein>
<keyword evidence="2" id="KW-0813">Transport</keyword>
<dbReference type="PANTHER" id="PTHR30069:SF46">
    <property type="entry name" value="OAR PROTEIN"/>
    <property type="match status" value="1"/>
</dbReference>
<dbReference type="InterPro" id="IPR013784">
    <property type="entry name" value="Carb-bd-like_fold"/>
</dbReference>
<accession>A8G0T8</accession>
<comment type="subcellular location">
    <subcellularLocation>
        <location evidence="1">Cell outer membrane</location>
        <topology evidence="1">Multi-pass membrane protein</topology>
    </subcellularLocation>
</comment>
<dbReference type="InterPro" id="IPR000531">
    <property type="entry name" value="Beta-barrel_TonB"/>
</dbReference>
<reference evidence="10 11" key="1">
    <citation type="submission" date="2007-08" db="EMBL/GenBank/DDBJ databases">
        <title>Complete sequence of Shewanella sediminis HAW-EB3.</title>
        <authorList>
            <consortium name="US DOE Joint Genome Institute"/>
            <person name="Copeland A."/>
            <person name="Lucas S."/>
            <person name="Lapidus A."/>
            <person name="Barry K."/>
            <person name="Glavina del Rio T."/>
            <person name="Dalin E."/>
            <person name="Tice H."/>
            <person name="Pitluck S."/>
            <person name="Chertkov O."/>
            <person name="Brettin T."/>
            <person name="Bruce D."/>
            <person name="Detter J.C."/>
            <person name="Han C."/>
            <person name="Schmutz J."/>
            <person name="Larimer F."/>
            <person name="Land M."/>
            <person name="Hauser L."/>
            <person name="Kyrpides N."/>
            <person name="Kim E."/>
            <person name="Zhao J.-S."/>
            <person name="Richardson P."/>
        </authorList>
    </citation>
    <scope>NUCLEOTIDE SEQUENCE [LARGE SCALE GENOMIC DNA]</scope>
    <source>
        <strain evidence="10 11">HAW-EB3</strain>
    </source>
</reference>
<dbReference type="Gene3D" id="2.170.130.10">
    <property type="entry name" value="TonB-dependent receptor, plug domain"/>
    <property type="match status" value="1"/>
</dbReference>
<dbReference type="Pfam" id="PF13620">
    <property type="entry name" value="CarboxypepD_reg"/>
    <property type="match status" value="1"/>
</dbReference>
<dbReference type="GO" id="GO:0009279">
    <property type="term" value="C:cell outer membrane"/>
    <property type="evidence" value="ECO:0007669"/>
    <property type="project" value="UniProtKB-SubCell"/>
</dbReference>
<sequence length="994" mass="109207" precursor="true">MSGSNALKRFTPRKTLAAIAVGSVLMMSAPGVMAADTSIVKGHIVSSEGATVSNATITLKHKTKGLVYTVETNEKGDYFLRNVPVGDYDVSITKDGFTKTQESGVRVVIGQPVILDGQLTAVGVDNVERIAVTGSMIRRIDTSSSTSGVTFSQEELNTMPVDSGFENIALLAPGTAAAGGSNFNGASSFGGSSSAENAYFLNGLNITNIKTGLSSLSLPWEAISQTQIKTGGVSPEFGGALGGIVNAVSKSGDNEFKFGGEIRYDPSSLRATQDSIYDYNGVMQDVTAQDSYDFKQAKLWVSGAIVEDSLFYYGLYEPRKEESKWSGQTTTSVRDRESDRWFAKLDWYMTEDHSIGFMAMNNKRTWTTTTYAYDWETDEIGAQKGVDSPGEDGGQLYSLNYNGYLSDNFSVSAVVGRVVQEENTVPASTDPSVWDGRDGWVKLSQETNSTLYNEEYTRDQARIDFNWDLEEHAISFGVDYTNVAVKYLETPNGIDEGAGWWQIRTAGEGSISGAAPGEDYIQRRVRDRFTDSDVSALAFYVNDSWQATDSLVLNMGLRYTQSENTMSDGTAYVDFDNQIAPRLQAIYDLHGDGSAKVFATYGRYYQPVSANMNITQGSSASDLIDFYAFDEVDVNGYPVLLPDGSPSRGELLRDTYVQQDSSDSNAGEIASTTLKPMYSDEFTVGYQQEVFDTMSAGARVIWRDLGRGVEDSDITSPLNKKLAELGYDSVGSTWFLHNPGESLTIAKDFDGDGQVDNVTLSPEEMALPGMQRHYLALELTLDGNVTEDFRINSSYTLSDNWGNTEGLVKTDNNQADPGWTTSYDYGDIMDHSYGDLPNDHTHVFKFNGSYDITEELIFGFVTSISSGRPQNYLGRHPLGVDSCEEGNVWDACEGYYGHSSFYDENEDPAPRGSQGNLPWVTKLDLSLTYMTDLFGGDFTVKGTVYNVLNTDTATNIVETRTRDGEDGLELNPDYGRVTDRQEERFFSLVARYQF</sequence>